<dbReference type="AlphaFoldDB" id="A0A9P9EBR2"/>
<evidence type="ECO:0000313" key="2">
    <source>
        <dbReference type="EMBL" id="KAH7136374.1"/>
    </source>
</evidence>
<keyword evidence="1" id="KW-0472">Membrane</keyword>
<evidence type="ECO:0000313" key="3">
    <source>
        <dbReference type="Proteomes" id="UP000738349"/>
    </source>
</evidence>
<feature type="transmembrane region" description="Helical" evidence="1">
    <location>
        <begin position="279"/>
        <end position="301"/>
    </location>
</feature>
<accession>A0A9P9EBR2</accession>
<gene>
    <name evidence="2" type="ORF">EDB81DRAFT_844414</name>
</gene>
<protein>
    <submittedName>
        <fullName evidence="2">Uncharacterized protein</fullName>
    </submittedName>
</protein>
<keyword evidence="1" id="KW-0812">Transmembrane</keyword>
<reference evidence="2" key="1">
    <citation type="journal article" date="2021" name="Nat. Commun.">
        <title>Genetic determinants of endophytism in the Arabidopsis root mycobiome.</title>
        <authorList>
            <person name="Mesny F."/>
            <person name="Miyauchi S."/>
            <person name="Thiergart T."/>
            <person name="Pickel B."/>
            <person name="Atanasova L."/>
            <person name="Karlsson M."/>
            <person name="Huettel B."/>
            <person name="Barry K.W."/>
            <person name="Haridas S."/>
            <person name="Chen C."/>
            <person name="Bauer D."/>
            <person name="Andreopoulos W."/>
            <person name="Pangilinan J."/>
            <person name="LaButti K."/>
            <person name="Riley R."/>
            <person name="Lipzen A."/>
            <person name="Clum A."/>
            <person name="Drula E."/>
            <person name="Henrissat B."/>
            <person name="Kohler A."/>
            <person name="Grigoriev I.V."/>
            <person name="Martin F.M."/>
            <person name="Hacquard S."/>
        </authorList>
    </citation>
    <scope>NUCLEOTIDE SEQUENCE</scope>
    <source>
        <strain evidence="2">MPI-CAGE-AT-0147</strain>
    </source>
</reference>
<dbReference type="OrthoDB" id="4586224at2759"/>
<comment type="caution">
    <text evidence="2">The sequence shown here is derived from an EMBL/GenBank/DDBJ whole genome shotgun (WGS) entry which is preliminary data.</text>
</comment>
<feature type="transmembrane region" description="Helical" evidence="1">
    <location>
        <begin position="211"/>
        <end position="232"/>
    </location>
</feature>
<organism evidence="2 3">
    <name type="scientific">Dactylonectria macrodidyma</name>
    <dbReference type="NCBI Taxonomy" id="307937"/>
    <lineage>
        <taxon>Eukaryota</taxon>
        <taxon>Fungi</taxon>
        <taxon>Dikarya</taxon>
        <taxon>Ascomycota</taxon>
        <taxon>Pezizomycotina</taxon>
        <taxon>Sordariomycetes</taxon>
        <taxon>Hypocreomycetidae</taxon>
        <taxon>Hypocreales</taxon>
        <taxon>Nectriaceae</taxon>
        <taxon>Dactylonectria</taxon>
    </lineage>
</organism>
<evidence type="ECO:0000256" key="1">
    <source>
        <dbReference type="SAM" id="Phobius"/>
    </source>
</evidence>
<feature type="transmembrane region" description="Helical" evidence="1">
    <location>
        <begin position="239"/>
        <end position="264"/>
    </location>
</feature>
<feature type="transmembrane region" description="Helical" evidence="1">
    <location>
        <begin position="148"/>
        <end position="173"/>
    </location>
</feature>
<feature type="transmembrane region" description="Helical" evidence="1">
    <location>
        <begin position="121"/>
        <end position="141"/>
    </location>
</feature>
<sequence length="382" mass="42748">MGELDTSRVVVPPVRYQSQDITFTDWVTLLTLCLAPLLAHVVRICHYNPTSILWRYAAITDRRIRARSWNTADLAATNALFWISNGWDGSEAMVEHSRAHRVYLPEHSRISIFSREALKTLIVTFQGIQALVLLSGAFIAGRNARFPVWMAVDIIFFPLALIGLLRLCCVLWLNEDFSYSVSNETPPDPQLVGSDPGRSRFRETSYWPSRLFRLLFILTIFGMLTFDMLLLVTGGQYTATIFFVVLFYLLFLLVTAFILVFYFFRGQTTTTVIPCITTILYQVYTAIVVGLGVAVIVVACIETRRTPCGKYTSGQGALADRGTCQGFATYVISVAEEPEGLIFGLAAYNFTIASNGSLVGIERDKQQVLNFTGICFGNVTVW</sequence>
<keyword evidence="1" id="KW-1133">Transmembrane helix</keyword>
<dbReference type="EMBL" id="JAGMUV010000013">
    <property type="protein sequence ID" value="KAH7136374.1"/>
    <property type="molecule type" value="Genomic_DNA"/>
</dbReference>
<dbReference type="Proteomes" id="UP000738349">
    <property type="component" value="Unassembled WGS sequence"/>
</dbReference>
<proteinExistence type="predicted"/>
<keyword evidence="3" id="KW-1185">Reference proteome</keyword>
<name>A0A9P9EBR2_9HYPO</name>